<dbReference type="Proteomes" id="UP000663828">
    <property type="component" value="Unassembled WGS sequence"/>
</dbReference>
<keyword evidence="1" id="KW-0732">Signal</keyword>
<comment type="caution">
    <text evidence="2">The sequence shown here is derived from an EMBL/GenBank/DDBJ whole genome shotgun (WGS) entry which is preliminary data.</text>
</comment>
<protein>
    <submittedName>
        <fullName evidence="2">Uncharacterized protein</fullName>
    </submittedName>
</protein>
<feature type="chain" id="PRO_5036222874" evidence="1">
    <location>
        <begin position="23"/>
        <end position="90"/>
    </location>
</feature>
<dbReference type="Proteomes" id="UP000663852">
    <property type="component" value="Unassembled WGS sequence"/>
</dbReference>
<feature type="signal peptide" evidence="1">
    <location>
        <begin position="1"/>
        <end position="22"/>
    </location>
</feature>
<dbReference type="AlphaFoldDB" id="A0A813RZL6"/>
<name>A0A813RZL6_ADIRI</name>
<organism evidence="2 4">
    <name type="scientific">Adineta ricciae</name>
    <name type="common">Rotifer</name>
    <dbReference type="NCBI Taxonomy" id="249248"/>
    <lineage>
        <taxon>Eukaryota</taxon>
        <taxon>Metazoa</taxon>
        <taxon>Spiralia</taxon>
        <taxon>Gnathifera</taxon>
        <taxon>Rotifera</taxon>
        <taxon>Eurotatoria</taxon>
        <taxon>Bdelloidea</taxon>
        <taxon>Adinetida</taxon>
        <taxon>Adinetidae</taxon>
        <taxon>Adineta</taxon>
    </lineage>
</organism>
<dbReference type="EMBL" id="CAJNOR010000090">
    <property type="protein sequence ID" value="CAF0792551.1"/>
    <property type="molecule type" value="Genomic_DNA"/>
</dbReference>
<gene>
    <name evidence="3" type="ORF">EDS130_LOCUS26717</name>
    <name evidence="2" type="ORF">XAT740_LOCUS2557</name>
</gene>
<evidence type="ECO:0000256" key="1">
    <source>
        <dbReference type="SAM" id="SignalP"/>
    </source>
</evidence>
<evidence type="ECO:0000313" key="2">
    <source>
        <dbReference type="EMBL" id="CAF0792551.1"/>
    </source>
</evidence>
<sequence length="90" mass="10148">MFAASLTGLIGLNISTIPVIYALDHANSSTTSVQSCELQFYFRHSFNHMMRTYFICACIDRYAISSKSKRTRSFSRFQIASPIVIGIPVF</sequence>
<evidence type="ECO:0000313" key="4">
    <source>
        <dbReference type="Proteomes" id="UP000663828"/>
    </source>
</evidence>
<evidence type="ECO:0000313" key="3">
    <source>
        <dbReference type="EMBL" id="CAF1226934.1"/>
    </source>
</evidence>
<accession>A0A813RZL6</accession>
<keyword evidence="4" id="KW-1185">Reference proteome</keyword>
<dbReference type="EMBL" id="CAJNOJ010000164">
    <property type="protein sequence ID" value="CAF1226934.1"/>
    <property type="molecule type" value="Genomic_DNA"/>
</dbReference>
<reference evidence="2" key="1">
    <citation type="submission" date="2021-02" db="EMBL/GenBank/DDBJ databases">
        <authorList>
            <person name="Nowell W R."/>
        </authorList>
    </citation>
    <scope>NUCLEOTIDE SEQUENCE</scope>
</reference>
<proteinExistence type="predicted"/>